<feature type="region of interest" description="Disordered" evidence="2">
    <location>
        <begin position="279"/>
        <end position="303"/>
    </location>
</feature>
<dbReference type="GO" id="GO:0042803">
    <property type="term" value="F:protein homodimerization activity"/>
    <property type="evidence" value="ECO:0007669"/>
    <property type="project" value="InterPro"/>
</dbReference>
<keyword evidence="3" id="KW-1133">Transmembrane helix</keyword>
<organism evidence="4 5">
    <name type="scientific">Pedosphaera parvula (strain Ellin514)</name>
    <dbReference type="NCBI Taxonomy" id="320771"/>
    <lineage>
        <taxon>Bacteria</taxon>
        <taxon>Pseudomonadati</taxon>
        <taxon>Verrucomicrobiota</taxon>
        <taxon>Pedosphaerae</taxon>
        <taxon>Pedosphaerales</taxon>
        <taxon>Pedosphaeraceae</taxon>
        <taxon>Pedosphaera</taxon>
    </lineage>
</organism>
<comment type="caution">
    <text evidence="4">The sequence shown here is derived from an EMBL/GenBank/DDBJ whole genome shotgun (WGS) entry which is preliminary data.</text>
</comment>
<name>B9XFA0_PEDPL</name>
<dbReference type="Gene3D" id="2.30.22.10">
    <property type="entry name" value="Head domain of nucleotide exchange factor GrpE"/>
    <property type="match status" value="1"/>
</dbReference>
<dbReference type="GO" id="GO:0051087">
    <property type="term" value="F:protein-folding chaperone binding"/>
    <property type="evidence" value="ECO:0007669"/>
    <property type="project" value="InterPro"/>
</dbReference>
<evidence type="ECO:0000313" key="5">
    <source>
        <dbReference type="Proteomes" id="UP000003688"/>
    </source>
</evidence>
<dbReference type="AlphaFoldDB" id="B9XFA0"/>
<dbReference type="SUPFAM" id="SSF51064">
    <property type="entry name" value="Head domain of nucleotide exchange factor GrpE"/>
    <property type="match status" value="1"/>
</dbReference>
<evidence type="ECO:0000256" key="3">
    <source>
        <dbReference type="SAM" id="Phobius"/>
    </source>
</evidence>
<reference evidence="4 5" key="1">
    <citation type="journal article" date="2011" name="J. Bacteriol.">
        <title>Genome sequence of 'Pedosphaera parvula' Ellin514, an aerobic Verrucomicrobial isolate from pasture soil.</title>
        <authorList>
            <person name="Kant R."/>
            <person name="van Passel M.W."/>
            <person name="Sangwan P."/>
            <person name="Palva A."/>
            <person name="Lucas S."/>
            <person name="Copeland A."/>
            <person name="Lapidus A."/>
            <person name="Glavina Del Rio T."/>
            <person name="Dalin E."/>
            <person name="Tice H."/>
            <person name="Bruce D."/>
            <person name="Goodwin L."/>
            <person name="Pitluck S."/>
            <person name="Chertkov O."/>
            <person name="Larimer F.W."/>
            <person name="Land M.L."/>
            <person name="Hauser L."/>
            <person name="Brettin T.S."/>
            <person name="Detter J.C."/>
            <person name="Han S."/>
            <person name="de Vos W.M."/>
            <person name="Janssen P.H."/>
            <person name="Smidt H."/>
        </authorList>
    </citation>
    <scope>NUCLEOTIDE SEQUENCE [LARGE SCALE GENOMIC DNA]</scope>
    <source>
        <strain evidence="4 5">Ellin514</strain>
    </source>
</reference>
<dbReference type="InterPro" id="IPR000740">
    <property type="entry name" value="GrpE"/>
</dbReference>
<accession>B9XFA0</accession>
<dbReference type="Proteomes" id="UP000003688">
    <property type="component" value="Unassembled WGS sequence"/>
</dbReference>
<dbReference type="RefSeq" id="WP_007414490.1">
    <property type="nucleotide sequence ID" value="NZ_ABOX02000009.1"/>
</dbReference>
<dbReference type="GO" id="GO:0000774">
    <property type="term" value="F:adenyl-nucleotide exchange factor activity"/>
    <property type="evidence" value="ECO:0007669"/>
    <property type="project" value="InterPro"/>
</dbReference>
<feature type="compositionally biased region" description="Polar residues" evidence="2">
    <location>
        <begin position="288"/>
        <end position="303"/>
    </location>
</feature>
<dbReference type="STRING" id="320771.Cflav_PD4277"/>
<keyword evidence="1" id="KW-0143">Chaperone</keyword>
<sequence length="303" mass="33272">MNQTEPKLSKIPFIIGDAILVGLAYIIYHQSTRPMTGWQMLFFVLCGALGAWIAVLPFLLEYRAALKLSETNTLTSAVSQIQNVEQLAAQIGAATAQWQNVQEHSAKTVSTADEVAQRIAAEAQGFTEFLQKANDGEKAHLRLEVEKLKRAESEWLQIIIRMLDHTYALHQAAIRSAQSGLIEQLGNFQNACRDVARRTGLAPFIPNAGDPFDPQFHQLADTNAQPQPDAKVGEVVATGYSFQGQLLRAALVTLQTEILERVEEFVEAAPEIAVEEMTQGGDPAPMQVNGQSVPPNLEEQTLL</sequence>
<feature type="transmembrane region" description="Helical" evidence="3">
    <location>
        <begin position="40"/>
        <end position="60"/>
    </location>
</feature>
<keyword evidence="5" id="KW-1185">Reference proteome</keyword>
<keyword evidence="3" id="KW-0812">Transmembrane</keyword>
<dbReference type="GO" id="GO:0006457">
    <property type="term" value="P:protein folding"/>
    <property type="evidence" value="ECO:0007669"/>
    <property type="project" value="InterPro"/>
</dbReference>
<dbReference type="EMBL" id="ABOX02000009">
    <property type="protein sequence ID" value="EEF61598.1"/>
    <property type="molecule type" value="Genomic_DNA"/>
</dbReference>
<dbReference type="InterPro" id="IPR009012">
    <property type="entry name" value="GrpE_head"/>
</dbReference>
<evidence type="ECO:0000313" key="4">
    <source>
        <dbReference type="EMBL" id="EEF61598.1"/>
    </source>
</evidence>
<evidence type="ECO:0008006" key="6">
    <source>
        <dbReference type="Google" id="ProtNLM"/>
    </source>
</evidence>
<evidence type="ECO:0000256" key="2">
    <source>
        <dbReference type="SAM" id="MobiDB-lite"/>
    </source>
</evidence>
<dbReference type="Pfam" id="PF01025">
    <property type="entry name" value="GrpE"/>
    <property type="match status" value="1"/>
</dbReference>
<dbReference type="OrthoDB" id="9812586at2"/>
<proteinExistence type="predicted"/>
<evidence type="ECO:0000256" key="1">
    <source>
        <dbReference type="ARBA" id="ARBA00023186"/>
    </source>
</evidence>
<protein>
    <recommendedName>
        <fullName evidence="6">Nucleotide exchange factor GrpE</fullName>
    </recommendedName>
</protein>
<keyword evidence="3" id="KW-0472">Membrane</keyword>
<gene>
    <name evidence="4" type="ORF">Cflav_PD4277</name>
</gene>
<feature type="transmembrane region" description="Helical" evidence="3">
    <location>
        <begin position="12"/>
        <end position="28"/>
    </location>
</feature>